<feature type="region of interest" description="Disordered" evidence="1">
    <location>
        <begin position="1"/>
        <end position="21"/>
    </location>
</feature>
<gene>
    <name evidence="2" type="ORF">T4A_3824</name>
</gene>
<proteinExistence type="predicted"/>
<dbReference type="EMBL" id="JYDR01000059">
    <property type="protein sequence ID" value="KRY71329.1"/>
    <property type="molecule type" value="Genomic_DNA"/>
</dbReference>
<reference evidence="2 3" key="1">
    <citation type="submission" date="2015-01" db="EMBL/GenBank/DDBJ databases">
        <title>Evolution of Trichinella species and genotypes.</title>
        <authorList>
            <person name="Korhonen P.K."/>
            <person name="Edoardo P."/>
            <person name="Giuseppe L.R."/>
            <person name="Gasser R.B."/>
        </authorList>
    </citation>
    <scope>NUCLEOTIDE SEQUENCE [LARGE SCALE GENOMIC DNA]</scope>
    <source>
        <strain evidence="2">ISS13</strain>
    </source>
</reference>
<dbReference type="Proteomes" id="UP000054632">
    <property type="component" value="Unassembled WGS sequence"/>
</dbReference>
<sequence length="128" mass="13671">MDKCPGKPTAGTARMSPAPQSSDLPSTLFSACYINPVIAICGVKFVCLPGRSIIEYWERDTAGAETAAVFRVSIGLPPVLFPVRRERPQSDLDGTAKFAYLLSCLTGKARGAIEEIPVTAANYTQTSC</sequence>
<name>A0A0V1ECN4_TRIPS</name>
<dbReference type="AlphaFoldDB" id="A0A0V1ECN4"/>
<evidence type="ECO:0000313" key="3">
    <source>
        <dbReference type="Proteomes" id="UP000054632"/>
    </source>
</evidence>
<organism evidence="2 3">
    <name type="scientific">Trichinella pseudospiralis</name>
    <name type="common">Parasitic roundworm</name>
    <dbReference type="NCBI Taxonomy" id="6337"/>
    <lineage>
        <taxon>Eukaryota</taxon>
        <taxon>Metazoa</taxon>
        <taxon>Ecdysozoa</taxon>
        <taxon>Nematoda</taxon>
        <taxon>Enoplea</taxon>
        <taxon>Dorylaimia</taxon>
        <taxon>Trichinellida</taxon>
        <taxon>Trichinellidae</taxon>
        <taxon>Trichinella</taxon>
    </lineage>
</organism>
<evidence type="ECO:0000313" key="2">
    <source>
        <dbReference type="EMBL" id="KRY71329.1"/>
    </source>
</evidence>
<protein>
    <submittedName>
        <fullName evidence="2">Uncharacterized protein</fullName>
    </submittedName>
</protein>
<evidence type="ECO:0000256" key="1">
    <source>
        <dbReference type="SAM" id="MobiDB-lite"/>
    </source>
</evidence>
<accession>A0A0V1ECN4</accession>
<comment type="caution">
    <text evidence="2">The sequence shown here is derived from an EMBL/GenBank/DDBJ whole genome shotgun (WGS) entry which is preliminary data.</text>
</comment>